<comment type="caution">
    <text evidence="1">The sequence shown here is derived from an EMBL/GenBank/DDBJ whole genome shotgun (WGS) entry which is preliminary data.</text>
</comment>
<proteinExistence type="predicted"/>
<dbReference type="AlphaFoldDB" id="A0A829WF84"/>
<dbReference type="Proteomes" id="UP000315200">
    <property type="component" value="Unassembled WGS sequence"/>
</dbReference>
<organism evidence="1 2">
    <name type="scientific">Enterocloster clostridioformis</name>
    <dbReference type="NCBI Taxonomy" id="1531"/>
    <lineage>
        <taxon>Bacteria</taxon>
        <taxon>Bacillati</taxon>
        <taxon>Bacillota</taxon>
        <taxon>Clostridia</taxon>
        <taxon>Lachnospirales</taxon>
        <taxon>Lachnospiraceae</taxon>
        <taxon>Enterocloster</taxon>
    </lineage>
</organism>
<evidence type="ECO:0000313" key="2">
    <source>
        <dbReference type="Proteomes" id="UP000315200"/>
    </source>
</evidence>
<name>A0A829WF84_9FIRM</name>
<dbReference type="EMBL" id="BJLB01000001">
    <property type="protein sequence ID" value="GEA37543.1"/>
    <property type="molecule type" value="Genomic_DNA"/>
</dbReference>
<accession>A0A829WF84</accession>
<gene>
    <name evidence="1" type="ORF">Ccl03g_32560</name>
</gene>
<sequence length="83" mass="10109">MRNEQRGREYRRYVRNKTILRKKRIIHLIYGFDWYNHDGKYANGKIHCGCGLCKYGRKYRLPTIKDMREESRIYSLMALYGAD</sequence>
<dbReference type="RefSeq" id="WP_002588899.1">
    <property type="nucleotide sequence ID" value="NZ_BJLB01000001.1"/>
</dbReference>
<reference evidence="1 2" key="1">
    <citation type="submission" date="2019-06" db="EMBL/GenBank/DDBJ databases">
        <title>Draft genome sequence of [Clostridium] clostridioforme NBRC 113352.</title>
        <authorList>
            <person name="Miura T."/>
            <person name="Furukawa M."/>
            <person name="Shimamura M."/>
            <person name="Ohyama Y."/>
            <person name="Yamazoe A."/>
            <person name="Kawasaki H."/>
        </authorList>
    </citation>
    <scope>NUCLEOTIDE SEQUENCE [LARGE SCALE GENOMIC DNA]</scope>
    <source>
        <strain evidence="1 2">NBRC 113352</strain>
    </source>
</reference>
<protein>
    <submittedName>
        <fullName evidence="1">Uncharacterized protein</fullName>
    </submittedName>
</protein>
<evidence type="ECO:0000313" key="1">
    <source>
        <dbReference type="EMBL" id="GEA37543.1"/>
    </source>
</evidence>